<comment type="caution">
    <text evidence="2">The sequence shown here is derived from an EMBL/GenBank/DDBJ whole genome shotgun (WGS) entry which is preliminary data.</text>
</comment>
<keyword evidence="3" id="KW-1185">Reference proteome</keyword>
<dbReference type="RefSeq" id="WP_374831785.1">
    <property type="nucleotide sequence ID" value="NZ_JBHEEZ010000010.1"/>
</dbReference>
<reference evidence="3" key="1">
    <citation type="journal article" date="2019" name="Int. J. Syst. Evol. Microbiol.">
        <title>The Global Catalogue of Microorganisms (GCM) 10K type strain sequencing project: providing services to taxonomists for standard genome sequencing and annotation.</title>
        <authorList>
            <consortium name="The Broad Institute Genomics Platform"/>
            <consortium name="The Broad Institute Genome Sequencing Center for Infectious Disease"/>
            <person name="Wu L."/>
            <person name="Ma J."/>
        </authorList>
    </citation>
    <scope>NUCLEOTIDE SEQUENCE [LARGE SCALE GENOMIC DNA]</scope>
    <source>
        <strain evidence="3">CGMCC 1.15731</strain>
    </source>
</reference>
<proteinExistence type="predicted"/>
<dbReference type="InterPro" id="IPR010865">
    <property type="entry name" value="DUF1499"/>
</dbReference>
<evidence type="ECO:0000313" key="2">
    <source>
        <dbReference type="EMBL" id="MFC4625074.1"/>
    </source>
</evidence>
<keyword evidence="1" id="KW-0812">Transmembrane</keyword>
<dbReference type="EMBL" id="JBHSEL010000052">
    <property type="protein sequence ID" value="MFC4625074.1"/>
    <property type="molecule type" value="Genomic_DNA"/>
</dbReference>
<organism evidence="2 3">
    <name type="scientific">Daeguia caeni</name>
    <dbReference type="NCBI Taxonomy" id="439612"/>
    <lineage>
        <taxon>Bacteria</taxon>
        <taxon>Pseudomonadati</taxon>
        <taxon>Pseudomonadota</taxon>
        <taxon>Alphaproteobacteria</taxon>
        <taxon>Hyphomicrobiales</taxon>
        <taxon>Brucellaceae</taxon>
        <taxon>Daeguia</taxon>
    </lineage>
</organism>
<keyword evidence="1" id="KW-1133">Transmembrane helix</keyword>
<evidence type="ECO:0000313" key="3">
    <source>
        <dbReference type="Proteomes" id="UP001596042"/>
    </source>
</evidence>
<feature type="transmembrane region" description="Helical" evidence="1">
    <location>
        <begin position="12"/>
        <end position="33"/>
    </location>
</feature>
<dbReference type="Proteomes" id="UP001596042">
    <property type="component" value="Unassembled WGS sequence"/>
</dbReference>
<protein>
    <submittedName>
        <fullName evidence="2">DUF1499 domain-containing protein</fullName>
    </submittedName>
</protein>
<feature type="transmembrane region" description="Helical" evidence="1">
    <location>
        <begin position="45"/>
        <end position="70"/>
    </location>
</feature>
<keyword evidence="1" id="KW-0472">Membrane</keyword>
<sequence>MRKQRYHRRQSRSAIWAMRIGLFSFLLLVLGFLPYRFWKLEWPDFVLVAVASGILAVLALILAGLGLRALWVNGDKGGARSFWGSLAAIAVLAPLCTVGAFWLGSPPLHDVSTDLQSPPQFPAAMPARSPRMNPVTARPEGDPLQQLAAYPDVVGRRYAASPDRVGNGVVAVLKGFGWTAQVTDAPTDEPDATIYVASARSFYLGLESDIVIRLRDEGDSTFVDVRSLSRYGKRDMGENAAFITRFLASLEGEVNKAPANAD</sequence>
<dbReference type="Pfam" id="PF07386">
    <property type="entry name" value="DUF1499"/>
    <property type="match status" value="1"/>
</dbReference>
<evidence type="ECO:0000256" key="1">
    <source>
        <dbReference type="SAM" id="Phobius"/>
    </source>
</evidence>
<accession>A0ABV9H5H8</accession>
<name>A0ABV9H5H8_9HYPH</name>
<feature type="transmembrane region" description="Helical" evidence="1">
    <location>
        <begin position="82"/>
        <end position="103"/>
    </location>
</feature>
<gene>
    <name evidence="2" type="ORF">ACFO1V_07560</name>
</gene>